<reference evidence="1 2" key="1">
    <citation type="submission" date="2023-11" db="EMBL/GenBank/DDBJ databases">
        <title>Actinomadura monticuli sp. nov., isolated from volcanic ash.</title>
        <authorList>
            <person name="Lee S.D."/>
            <person name="Yang H."/>
            <person name="Kim I.S."/>
        </authorList>
    </citation>
    <scope>NUCLEOTIDE SEQUENCE [LARGE SCALE GENOMIC DNA]</scope>
    <source>
        <strain evidence="1 2">DLS-62</strain>
    </source>
</reference>
<dbReference type="RefSeq" id="WP_371950020.1">
    <property type="nucleotide sequence ID" value="NZ_JAXCEI010000005.1"/>
</dbReference>
<name>A0ABV4QBM9_9ACTN</name>
<dbReference type="Proteomes" id="UP001569963">
    <property type="component" value="Unassembled WGS sequence"/>
</dbReference>
<evidence type="ECO:0000313" key="1">
    <source>
        <dbReference type="EMBL" id="MFA1540120.1"/>
    </source>
</evidence>
<sequence length="202" mass="20820">MCYDQVVVGGRIQIGRLSHEITDPIKFTYAEVTQFLSGERQYLVGPLHTKKVALPSEAIGLPPGKEVFAAPEYAGGLTINFPNMTIGLKIRLSGAGLGGSCVIGSDEDPIPLSMTTGTTSPPPPNTPITGVPFTTVGKVGGANVFSATHVDNAFLAPAARGCEQAGVNVDALVNSATGLPSPAGANTVVLDHYIALLPINNL</sequence>
<comment type="caution">
    <text evidence="1">The sequence shown here is derived from an EMBL/GenBank/DDBJ whole genome shotgun (WGS) entry which is preliminary data.</text>
</comment>
<gene>
    <name evidence="1" type="ORF">SM611_14375</name>
</gene>
<accession>A0ABV4QBM9</accession>
<dbReference type="EMBL" id="JAXCEI010000005">
    <property type="protein sequence ID" value="MFA1540120.1"/>
    <property type="molecule type" value="Genomic_DNA"/>
</dbReference>
<proteinExistence type="predicted"/>
<organism evidence="1 2">
    <name type="scientific">Actinomadura monticuli</name>
    <dbReference type="NCBI Taxonomy" id="3097367"/>
    <lineage>
        <taxon>Bacteria</taxon>
        <taxon>Bacillati</taxon>
        <taxon>Actinomycetota</taxon>
        <taxon>Actinomycetes</taxon>
        <taxon>Streptosporangiales</taxon>
        <taxon>Thermomonosporaceae</taxon>
        <taxon>Actinomadura</taxon>
    </lineage>
</organism>
<keyword evidence="2" id="KW-1185">Reference proteome</keyword>
<evidence type="ECO:0000313" key="2">
    <source>
        <dbReference type="Proteomes" id="UP001569963"/>
    </source>
</evidence>
<protein>
    <submittedName>
        <fullName evidence="1">Uncharacterized protein</fullName>
    </submittedName>
</protein>